<dbReference type="EMBL" id="DNAN01000418">
    <property type="protein sequence ID" value="HAW76390.1"/>
    <property type="molecule type" value="Genomic_DNA"/>
</dbReference>
<dbReference type="InterPro" id="IPR024561">
    <property type="entry name" value="Pullul_strch_C"/>
</dbReference>
<dbReference type="SUPFAM" id="SSF49452">
    <property type="entry name" value="Starch-binding domain-like"/>
    <property type="match status" value="1"/>
</dbReference>
<dbReference type="Gene3D" id="3.20.20.80">
    <property type="entry name" value="Glycosidases"/>
    <property type="match status" value="1"/>
</dbReference>
<dbReference type="Pfam" id="PF02922">
    <property type="entry name" value="CBM_48"/>
    <property type="match status" value="1"/>
</dbReference>
<dbReference type="InterPro" id="IPR013780">
    <property type="entry name" value="Glyco_hydro_b"/>
</dbReference>
<sequence>MKNITLGLLKCVSFAKPCEMTQENSMFTNTRVWRAALLLVGAIMLAGCGGSDVESGTNTLLTCEVPNVPNDSGTACVPPPPIQCEAPTVPNETNDACVVGADPALPDPVFTPSENQAVLYYNRAAVDADNSSNDPAYEGWRLHTWNNDTCDAYADADTDWANGRTHTGIDPNYGAYWILELKEGYGDCHNFIIHQGTDDAGKEMGGGDFQASLVQDDDTFVRMNFTLSGEPTLFEYPIMSLGPQPVDIDGFAAHWLDANTILWNVPDTVAEVKLHYSAQADLESSLEEGINGTAVTLMSSSLTEAQASRVPHLSSMQAWEGDWSVEDAKTVLTTQAVVGGYDADGTLVVATGIQLANAIDALYTQGEDDADEAQLGGIYTDSGITAALWAPTATNVDLLLYSENKTLNQRIEMLRDDVSGVWRYEGDMSLDRQLYRYEVTVYHPITETIETLLVTDPYSVSLSTNGRFSRFVNLADEDLKPDGWDTHDIPTVDHFEDAVIYEGHVRDFSVRDMSTSPENRGKYLAFTEQGTAPVEHLKKLVEAGLTYFHVLPANDIATVDEDPANTIDLYDTVGDLCRLNSEAAVCEEESEDALIIDVYKAYDPLSQAGKAQQLTHDLQAIDTFNWGYDPHHFNAPEGSYASSAEGVERIIEMRAMIQALHEMGLRVALDVVYNHTNASGVFSKSVLDKAVPGYYHRYEVDTGAIVRETCCDDTEPRNVMMEKFMEDSLLMWAEHYKYDSFRFDIMSQATKETMVRLRDAVHAIDEDNYFYGEGWTKIDRGYEQASQLNMAGTEIGTYNDRIREAIRQGNIFNPDSDALLSDQDRVKMSMIGTLKDYVLETSAGTAVATSNLGGYAEDPADIINYVSKHDNETLWDQLNYTLPQTITLEERVRAQNVAMGINLVSQGIPFLQMGGDMLRSKSMDRNTYDSGDWFNYVDFTYETNNWNVGLPLAQDNESRWEEMGEFIYSPDRAASMADIMFASDVFAELLSIRMSSPLFRLTTADDIIDRVGFHNIGASQQQGLIAMSIDDGVTDGDESRTDLDMMNDAIMVLVNTGYEEKSIAVNTATGFSLHVTQMNSVDTAVRGASFTEGEDGNGIFTVPALTIAVFVKPQSGAQGYGLSAFATSGAPDVVPYGDTVVYLRGDMNGWSTDDAFTYQGDGKYTVAVALEADTTYGFKFASEDWATVNFGAGEGEDVNVVALADKVLARTNNNLSFTPTVSATYLFTIDATDSEAPVLLVENEEPYVGTPVYLRGAMNGWGTDEEFVYQGGRIYTFARNIDAGSYEFKVASEDWSTVNFGALTGNDADRILTPGQTLSVAATNDNLVLNVESADRYVFVFNVTDVNAPTLGVFKENYWGDTDVYIRGGMNGWGVEDMFSYQGEGVYTTDIELSAGSIEFKVASEDWATVNLGNPNDAVSNLVVEGVAKTLGSSNNNLTIEVIDGGLYEFKVSGPDGNAPTLTVTMK</sequence>
<dbReference type="Gene3D" id="2.60.40.3620">
    <property type="match status" value="1"/>
</dbReference>
<dbReference type="Gene3D" id="2.60.40.1180">
    <property type="entry name" value="Golgi alpha-mannosidase II"/>
    <property type="match status" value="1"/>
</dbReference>
<evidence type="ECO:0000259" key="6">
    <source>
        <dbReference type="Pfam" id="PF03714"/>
    </source>
</evidence>
<dbReference type="InterPro" id="IPR013783">
    <property type="entry name" value="Ig-like_fold"/>
</dbReference>
<dbReference type="GO" id="GO:0005975">
    <property type="term" value="P:carbohydrate metabolic process"/>
    <property type="evidence" value="ECO:0007669"/>
    <property type="project" value="InterPro"/>
</dbReference>
<dbReference type="Pfam" id="PF03714">
    <property type="entry name" value="PUD"/>
    <property type="match status" value="1"/>
</dbReference>
<keyword evidence="3" id="KW-0378">Hydrolase</keyword>
<dbReference type="InterPro" id="IPR017853">
    <property type="entry name" value="GH"/>
</dbReference>
<dbReference type="SUPFAM" id="SSF81296">
    <property type="entry name" value="E set domains"/>
    <property type="match status" value="2"/>
</dbReference>
<dbReference type="InterPro" id="IPR005323">
    <property type="entry name" value="CBM41_pullulanase"/>
</dbReference>
<dbReference type="Gene3D" id="2.60.40.10">
    <property type="entry name" value="Immunoglobulins"/>
    <property type="match status" value="3"/>
</dbReference>
<dbReference type="CDD" id="cd11341">
    <property type="entry name" value="AmyAc_Pullulanase_LD-like"/>
    <property type="match status" value="1"/>
</dbReference>
<evidence type="ECO:0000256" key="1">
    <source>
        <dbReference type="ARBA" id="ARBA00008061"/>
    </source>
</evidence>
<dbReference type="CDD" id="cd02860">
    <property type="entry name" value="E_set_Pullulanase"/>
    <property type="match status" value="1"/>
</dbReference>
<dbReference type="InterPro" id="IPR014756">
    <property type="entry name" value="Ig_E-set"/>
</dbReference>
<dbReference type="PANTHER" id="PTHR43002">
    <property type="entry name" value="GLYCOGEN DEBRANCHING ENZYME"/>
    <property type="match status" value="1"/>
</dbReference>
<feature type="domain" description="Glycoside hydrolase family 13 N-terminal" evidence="5">
    <location>
        <begin position="375"/>
        <end position="459"/>
    </location>
</feature>
<dbReference type="STRING" id="589873.EP12_09770"/>
<dbReference type="Proteomes" id="UP000263517">
    <property type="component" value="Unassembled WGS sequence"/>
</dbReference>
<keyword evidence="2" id="KW-0732">Signal</keyword>
<evidence type="ECO:0000256" key="2">
    <source>
        <dbReference type="ARBA" id="ARBA00022729"/>
    </source>
</evidence>
<dbReference type="GO" id="GO:0004553">
    <property type="term" value="F:hydrolase activity, hydrolyzing O-glycosyl compounds"/>
    <property type="evidence" value="ECO:0007669"/>
    <property type="project" value="InterPro"/>
</dbReference>
<organism evidence="9 10">
    <name type="scientific">Alteromonas australica</name>
    <dbReference type="NCBI Taxonomy" id="589873"/>
    <lineage>
        <taxon>Bacteria</taxon>
        <taxon>Pseudomonadati</taxon>
        <taxon>Pseudomonadota</taxon>
        <taxon>Gammaproteobacteria</taxon>
        <taxon>Alteromonadales</taxon>
        <taxon>Alteromonadaceae</taxon>
        <taxon>Alteromonas/Salinimonas group</taxon>
        <taxon>Alteromonas</taxon>
    </lineage>
</organism>
<proteinExistence type="inferred from homology"/>
<dbReference type="CDD" id="cd02861">
    <property type="entry name" value="E_set_pullulanase_like"/>
    <property type="match status" value="3"/>
</dbReference>
<dbReference type="Gene3D" id="2.60.40.1110">
    <property type="match status" value="1"/>
</dbReference>
<comment type="similarity">
    <text evidence="1">Belongs to the glycosyl hydrolase 13 family.</text>
</comment>
<dbReference type="Pfam" id="PF17967">
    <property type="entry name" value="Pullulanase_N2"/>
    <property type="match status" value="1"/>
</dbReference>
<dbReference type="GO" id="GO:0030246">
    <property type="term" value="F:carbohydrate binding"/>
    <property type="evidence" value="ECO:0007669"/>
    <property type="project" value="InterPro"/>
</dbReference>
<feature type="domain" description="Alpha-1,6-glucosidases pullulanase-type C-terminal" evidence="7">
    <location>
        <begin position="941"/>
        <end position="1112"/>
    </location>
</feature>
<dbReference type="Pfam" id="PF11852">
    <property type="entry name" value="Pullul_strch_C"/>
    <property type="match status" value="1"/>
</dbReference>
<feature type="domain" description="Pullulanase carbohydrate-binding module 41" evidence="6">
    <location>
        <begin position="133"/>
        <end position="215"/>
    </location>
</feature>
<comment type="caution">
    <text evidence="9">The sequence shown here is derived from an EMBL/GenBank/DDBJ whole genome shotgun (WGS) entry which is preliminary data.</text>
</comment>
<evidence type="ECO:0000256" key="4">
    <source>
        <dbReference type="ARBA" id="ARBA00023295"/>
    </source>
</evidence>
<keyword evidence="4" id="KW-0326">Glycosidase</keyword>
<evidence type="ECO:0000259" key="7">
    <source>
        <dbReference type="Pfam" id="PF11852"/>
    </source>
</evidence>
<dbReference type="InterPro" id="IPR040671">
    <property type="entry name" value="Pullulanase_N2"/>
</dbReference>
<dbReference type="SUPFAM" id="SSF51445">
    <property type="entry name" value="(Trans)glycosidases"/>
    <property type="match status" value="1"/>
</dbReference>
<dbReference type="InterPro" id="IPR013784">
    <property type="entry name" value="Carb-bd-like_fold"/>
</dbReference>
<gene>
    <name evidence="9" type="ORF">DCW74_11735</name>
</gene>
<evidence type="ECO:0000313" key="9">
    <source>
        <dbReference type="EMBL" id="HAW76390.1"/>
    </source>
</evidence>
<accession>A0A350P523</accession>
<evidence type="ECO:0000259" key="8">
    <source>
        <dbReference type="Pfam" id="PF17967"/>
    </source>
</evidence>
<reference evidence="9 10" key="1">
    <citation type="journal article" date="2018" name="Nat. Biotechnol.">
        <title>A standardized bacterial taxonomy based on genome phylogeny substantially revises the tree of life.</title>
        <authorList>
            <person name="Parks D.H."/>
            <person name="Chuvochina M."/>
            <person name="Waite D.W."/>
            <person name="Rinke C."/>
            <person name="Skarshewski A."/>
            <person name="Chaumeil P.A."/>
            <person name="Hugenholtz P."/>
        </authorList>
    </citation>
    <scope>NUCLEOTIDE SEQUENCE [LARGE SCALE GENOMIC DNA]</scope>
    <source>
        <strain evidence="9">UBA11978</strain>
    </source>
</reference>
<evidence type="ECO:0000313" key="10">
    <source>
        <dbReference type="Proteomes" id="UP000263517"/>
    </source>
</evidence>
<dbReference type="InterPro" id="IPR004193">
    <property type="entry name" value="Glyco_hydro_13_N"/>
</dbReference>
<feature type="domain" description="Pullulanase N2" evidence="8">
    <location>
        <begin position="253"/>
        <end position="360"/>
    </location>
</feature>
<dbReference type="SUPFAM" id="SSF51011">
    <property type="entry name" value="Glycosyl hydrolase domain"/>
    <property type="match status" value="1"/>
</dbReference>
<dbReference type="Gene3D" id="2.60.40.1130">
    <property type="entry name" value="Rab geranylgeranyltransferase alpha-subunit, insert domain"/>
    <property type="match status" value="1"/>
</dbReference>
<evidence type="ECO:0000259" key="5">
    <source>
        <dbReference type="Pfam" id="PF02922"/>
    </source>
</evidence>
<protein>
    <submittedName>
        <fullName evidence="9">DUF3372 domain-containing protein</fullName>
    </submittedName>
</protein>
<name>A0A350P523_9ALTE</name>
<evidence type="ECO:0000256" key="3">
    <source>
        <dbReference type="ARBA" id="ARBA00022801"/>
    </source>
</evidence>
<dbReference type="CDD" id="cd10315">
    <property type="entry name" value="CBM41_pullulanase"/>
    <property type="match status" value="1"/>
</dbReference>